<dbReference type="AlphaFoldDB" id="A0A428Q0D0"/>
<gene>
    <name evidence="2" type="ORF">CEP54_007621</name>
</gene>
<comment type="caution">
    <text evidence="2">The sequence shown here is derived from an EMBL/GenBank/DDBJ whole genome shotgun (WGS) entry which is preliminary data.</text>
</comment>
<dbReference type="Proteomes" id="UP000288168">
    <property type="component" value="Unassembled WGS sequence"/>
</dbReference>
<evidence type="ECO:0000256" key="1">
    <source>
        <dbReference type="SAM" id="MobiDB-lite"/>
    </source>
</evidence>
<dbReference type="EMBL" id="NKCI01000071">
    <property type="protein sequence ID" value="RSL58731.1"/>
    <property type="molecule type" value="Genomic_DNA"/>
</dbReference>
<evidence type="ECO:0000313" key="2">
    <source>
        <dbReference type="EMBL" id="RSL58731.1"/>
    </source>
</evidence>
<sequence>MSHFRQPESTPPPTPSVELLIYAGVDPVTAIRRHRRLRSLHRRSKSLPPRTNMAEPRAPSEEESQCYYFGLPGKPILVARSSSDMDPWTGLQTDQGWTRRKTLDPVGQDHPIVAPWNDAAGPLRRDILEALESLQWVAIDILRIGYQSVRGTLDESPSNPVTVLVSVVPGSTSWIAGAAIVLRCREILRRHGIHDVEVEMKESIISKCNLLTSGPVAQPEGWNSLFSEFLGICIAPAASPYHEGTKGLYLRIRGTTRILLLTCHHVAFTESEENEDFCHSDEAPRAILQPGNGTLADARRDVELDVRRFEGEMEKNRDLPWASAIRKFNEAAAEVAAGEELLQRLNDLEEPSNRTIGHVLFSPKIGEGRSPSGEKRCRDWALIELDQGKHETALENLTNRVFCGMSGPNDTWKATKAELKGFTQPEHYLLEFDNETHTVELKGTIAKDIMAAPPTESVSLQEPALVVAMHGRTMGLSMGVANEVKSIIRNPVGDLNFKSEEWCILGVKKRGGLGREPFSGKGDSGSCVWDMKGCIGGMLTSGLEARDGVLDVSYVSPIEWLLADIREQSGLDVELV</sequence>
<protein>
    <submittedName>
        <fullName evidence="2">Uncharacterized protein</fullName>
    </submittedName>
</protein>
<keyword evidence="3" id="KW-1185">Reference proteome</keyword>
<organism evidence="2 3">
    <name type="scientific">Fusarium duplospermum</name>
    <dbReference type="NCBI Taxonomy" id="1325734"/>
    <lineage>
        <taxon>Eukaryota</taxon>
        <taxon>Fungi</taxon>
        <taxon>Dikarya</taxon>
        <taxon>Ascomycota</taxon>
        <taxon>Pezizomycotina</taxon>
        <taxon>Sordariomycetes</taxon>
        <taxon>Hypocreomycetidae</taxon>
        <taxon>Hypocreales</taxon>
        <taxon>Nectriaceae</taxon>
        <taxon>Fusarium</taxon>
        <taxon>Fusarium solani species complex</taxon>
    </lineage>
</organism>
<accession>A0A428Q0D0</accession>
<feature type="region of interest" description="Disordered" evidence="1">
    <location>
        <begin position="39"/>
        <end position="62"/>
    </location>
</feature>
<name>A0A428Q0D0_9HYPO</name>
<dbReference type="STRING" id="1325734.A0A428Q0D0"/>
<dbReference type="OrthoDB" id="5424209at2759"/>
<proteinExistence type="predicted"/>
<reference evidence="2 3" key="1">
    <citation type="submission" date="2017-06" db="EMBL/GenBank/DDBJ databases">
        <title>Comparative genomic analysis of Ambrosia Fusariam Clade fungi.</title>
        <authorList>
            <person name="Stajich J.E."/>
            <person name="Carrillo J."/>
            <person name="Kijimoto T."/>
            <person name="Eskalen A."/>
            <person name="O'Donnell K."/>
            <person name="Kasson M."/>
        </authorList>
    </citation>
    <scope>NUCLEOTIDE SEQUENCE [LARGE SCALE GENOMIC DNA]</scope>
    <source>
        <strain evidence="2 3">NRRL62584</strain>
    </source>
</reference>
<evidence type="ECO:0000313" key="3">
    <source>
        <dbReference type="Proteomes" id="UP000288168"/>
    </source>
</evidence>